<evidence type="ECO:0000256" key="3">
    <source>
        <dbReference type="ARBA" id="ARBA00022989"/>
    </source>
</evidence>
<dbReference type="GO" id="GO:0016020">
    <property type="term" value="C:membrane"/>
    <property type="evidence" value="ECO:0007669"/>
    <property type="project" value="UniProtKB-SubCell"/>
</dbReference>
<feature type="transmembrane region" description="Helical" evidence="6">
    <location>
        <begin position="239"/>
        <end position="257"/>
    </location>
</feature>
<dbReference type="InterPro" id="IPR050186">
    <property type="entry name" value="TPT_transporter"/>
</dbReference>
<feature type="transmembrane region" description="Helical" evidence="6">
    <location>
        <begin position="331"/>
        <end position="349"/>
    </location>
</feature>
<evidence type="ECO:0000313" key="8">
    <source>
        <dbReference type="EMBL" id="KZP01594.1"/>
    </source>
</evidence>
<accession>A0A167S5I4</accession>
<feature type="compositionally biased region" description="Basic and acidic residues" evidence="5">
    <location>
        <begin position="473"/>
        <end position="489"/>
    </location>
</feature>
<dbReference type="AlphaFoldDB" id="A0A167S5I4"/>
<evidence type="ECO:0000256" key="6">
    <source>
        <dbReference type="SAM" id="Phobius"/>
    </source>
</evidence>
<sequence length="593" mass="64490">MDQPLSLTTTPPKHALGNGIHPADPHPAQATSVAASLTAAATASPSTPSKPQRQRVTYTYTPSNHPPTEKQEMPYSNGYANGNPGRGWKADDDLLEGSYDGGVRWADQSAWVQKISALWQKYTGTPFRPPRLQLPSMSLKFVVLCALWYTSSAMASNTAKPLLNLYRYPVTLTFLQFGVVAAYCCFFFSPVWKLTTLRSPTKAILKSTIPMALFQVGGHIFSSMAISRVPVSTVHTIKALSPLFTVCAYAVVFRVTYSPKTYLSLVPLTVGVMLACSFDLSTSSAWGLLCAFGSTLVVVSSNIFFKKIMPSKATNAPHLPGPSHKLDKLNLLFYTSGLAFVMMVPLWLYSDVGRLMTDLSTFDESKPENRLSSATYYLFLNCTVHFAQNLIAFALLSITSPVTYSIASLVKRIAVICIAILYFNQSVHPVQGVGILLAGVGLWMYNNAKGDIEKGEKRAQRVAVAGDLQLPTSREELSKSEDERMDARPRPAPLFDEQRLRSMSTSVPHGPPLTARGTAFNISKPAALNIPSYGYTNGADIYPSPPDSRDSPPMKAVVPLDGAIVNTLAPPMDLLGKGMTDLANYTRATTAVH</sequence>
<feature type="transmembrane region" description="Helical" evidence="6">
    <location>
        <begin position="168"/>
        <end position="188"/>
    </location>
</feature>
<feature type="compositionally biased region" description="Polar residues" evidence="5">
    <location>
        <begin position="50"/>
        <end position="63"/>
    </location>
</feature>
<keyword evidence="3 6" id="KW-1133">Transmembrane helix</keyword>
<dbReference type="InterPro" id="IPR037185">
    <property type="entry name" value="EmrE-like"/>
</dbReference>
<protein>
    <submittedName>
        <fullName evidence="8">TPT-domain-containing protein</fullName>
    </submittedName>
</protein>
<feature type="transmembrane region" description="Helical" evidence="6">
    <location>
        <begin position="376"/>
        <end position="396"/>
    </location>
</feature>
<reference evidence="8 9" key="1">
    <citation type="journal article" date="2016" name="Mol. Biol. Evol.">
        <title>Comparative Genomics of Early-Diverging Mushroom-Forming Fungi Provides Insights into the Origins of Lignocellulose Decay Capabilities.</title>
        <authorList>
            <person name="Nagy L.G."/>
            <person name="Riley R."/>
            <person name="Tritt A."/>
            <person name="Adam C."/>
            <person name="Daum C."/>
            <person name="Floudas D."/>
            <person name="Sun H."/>
            <person name="Yadav J.S."/>
            <person name="Pangilinan J."/>
            <person name="Larsson K.H."/>
            <person name="Matsuura K."/>
            <person name="Barry K."/>
            <person name="Labutti K."/>
            <person name="Kuo R."/>
            <person name="Ohm R.A."/>
            <person name="Bhattacharya S.S."/>
            <person name="Shirouzu T."/>
            <person name="Yoshinaga Y."/>
            <person name="Martin F.M."/>
            <person name="Grigoriev I.V."/>
            <person name="Hibbett D.S."/>
        </authorList>
    </citation>
    <scope>NUCLEOTIDE SEQUENCE [LARGE SCALE GENOMIC DNA]</scope>
    <source>
        <strain evidence="8 9">TUFC12733</strain>
    </source>
</reference>
<evidence type="ECO:0000256" key="1">
    <source>
        <dbReference type="ARBA" id="ARBA00004141"/>
    </source>
</evidence>
<feature type="compositionally biased region" description="Low complexity" evidence="5">
    <location>
        <begin position="28"/>
        <end position="49"/>
    </location>
</feature>
<feature type="domain" description="Sugar phosphate transporter" evidence="7">
    <location>
        <begin position="140"/>
        <end position="446"/>
    </location>
</feature>
<keyword evidence="9" id="KW-1185">Reference proteome</keyword>
<feature type="region of interest" description="Disordered" evidence="5">
    <location>
        <begin position="1"/>
        <end position="76"/>
    </location>
</feature>
<evidence type="ECO:0000256" key="2">
    <source>
        <dbReference type="ARBA" id="ARBA00022692"/>
    </source>
</evidence>
<feature type="region of interest" description="Disordered" evidence="5">
    <location>
        <begin position="472"/>
        <end position="491"/>
    </location>
</feature>
<dbReference type="SUPFAM" id="SSF103481">
    <property type="entry name" value="Multidrug resistance efflux transporter EmrE"/>
    <property type="match status" value="2"/>
</dbReference>
<dbReference type="Pfam" id="PF03151">
    <property type="entry name" value="TPT"/>
    <property type="match status" value="1"/>
</dbReference>
<feature type="transmembrane region" description="Helical" evidence="6">
    <location>
        <begin position="286"/>
        <end position="305"/>
    </location>
</feature>
<evidence type="ECO:0000256" key="5">
    <source>
        <dbReference type="SAM" id="MobiDB-lite"/>
    </source>
</evidence>
<dbReference type="OrthoDB" id="1588579at2759"/>
<keyword evidence="4 6" id="KW-0472">Membrane</keyword>
<dbReference type="Proteomes" id="UP000076738">
    <property type="component" value="Unassembled WGS sequence"/>
</dbReference>
<dbReference type="PANTHER" id="PTHR11132">
    <property type="entry name" value="SOLUTE CARRIER FAMILY 35"/>
    <property type="match status" value="1"/>
</dbReference>
<evidence type="ECO:0000256" key="4">
    <source>
        <dbReference type="ARBA" id="ARBA00023136"/>
    </source>
</evidence>
<name>A0A167S5I4_CALVF</name>
<keyword evidence="2 6" id="KW-0812">Transmembrane</keyword>
<dbReference type="STRING" id="1330018.A0A167S5I4"/>
<evidence type="ECO:0000313" key="9">
    <source>
        <dbReference type="Proteomes" id="UP000076738"/>
    </source>
</evidence>
<feature type="compositionally biased region" description="Polar residues" evidence="5">
    <location>
        <begin position="1"/>
        <end position="11"/>
    </location>
</feature>
<proteinExistence type="predicted"/>
<organism evidence="8 9">
    <name type="scientific">Calocera viscosa (strain TUFC12733)</name>
    <dbReference type="NCBI Taxonomy" id="1330018"/>
    <lineage>
        <taxon>Eukaryota</taxon>
        <taxon>Fungi</taxon>
        <taxon>Dikarya</taxon>
        <taxon>Basidiomycota</taxon>
        <taxon>Agaricomycotina</taxon>
        <taxon>Dacrymycetes</taxon>
        <taxon>Dacrymycetales</taxon>
        <taxon>Dacrymycetaceae</taxon>
        <taxon>Calocera</taxon>
    </lineage>
</organism>
<gene>
    <name evidence="8" type="ORF">CALVIDRAFT_532372</name>
</gene>
<dbReference type="EMBL" id="KV417266">
    <property type="protein sequence ID" value="KZP01594.1"/>
    <property type="molecule type" value="Genomic_DNA"/>
</dbReference>
<evidence type="ECO:0000259" key="7">
    <source>
        <dbReference type="Pfam" id="PF03151"/>
    </source>
</evidence>
<dbReference type="InterPro" id="IPR004853">
    <property type="entry name" value="Sugar_P_trans_dom"/>
</dbReference>
<comment type="subcellular location">
    <subcellularLocation>
        <location evidence="1">Membrane</location>
        <topology evidence="1">Multi-pass membrane protein</topology>
    </subcellularLocation>
</comment>